<comment type="caution">
    <text evidence="2">The sequence shown here is derived from an EMBL/GenBank/DDBJ whole genome shotgun (WGS) entry which is preliminary data.</text>
</comment>
<dbReference type="AlphaFoldDB" id="A0ABD5Y811"/>
<feature type="compositionally biased region" description="Basic and acidic residues" evidence="1">
    <location>
        <begin position="44"/>
        <end position="62"/>
    </location>
</feature>
<sequence length="85" mass="9538">MTNRTESVAARIDSDSKTKLTRAAEECDLTVSAYLESVIEEHIDQNPRDLRALEPSPPRDSDQTTTTTPEESPDGFVKEMLEELE</sequence>
<evidence type="ECO:0000256" key="1">
    <source>
        <dbReference type="SAM" id="MobiDB-lite"/>
    </source>
</evidence>
<evidence type="ECO:0008006" key="4">
    <source>
        <dbReference type="Google" id="ProtNLM"/>
    </source>
</evidence>
<proteinExistence type="predicted"/>
<protein>
    <recommendedName>
        <fullName evidence="4">CopG family transcriptional regulator</fullName>
    </recommendedName>
</protein>
<name>A0ABD5Y811_9EURY</name>
<reference evidence="2 3" key="1">
    <citation type="journal article" date="2019" name="Int. J. Syst. Evol. Microbiol.">
        <title>The Global Catalogue of Microorganisms (GCM) 10K type strain sequencing project: providing services to taxonomists for standard genome sequencing and annotation.</title>
        <authorList>
            <consortium name="The Broad Institute Genomics Platform"/>
            <consortium name="The Broad Institute Genome Sequencing Center for Infectious Disease"/>
            <person name="Wu L."/>
            <person name="Ma J."/>
        </authorList>
    </citation>
    <scope>NUCLEOTIDE SEQUENCE [LARGE SCALE GENOMIC DNA]</scope>
    <source>
        <strain evidence="2 3">Q85</strain>
    </source>
</reference>
<dbReference type="RefSeq" id="WP_267662466.1">
    <property type="nucleotide sequence ID" value="NZ_JAODIX010000001.1"/>
</dbReference>
<accession>A0ABD5Y811</accession>
<dbReference type="Proteomes" id="UP001596390">
    <property type="component" value="Unassembled WGS sequence"/>
</dbReference>
<keyword evidence="3" id="KW-1185">Reference proteome</keyword>
<dbReference type="EMBL" id="JBHSZZ010000001">
    <property type="protein sequence ID" value="MFC7185484.1"/>
    <property type="molecule type" value="Genomic_DNA"/>
</dbReference>
<evidence type="ECO:0000313" key="3">
    <source>
        <dbReference type="Proteomes" id="UP001596390"/>
    </source>
</evidence>
<feature type="region of interest" description="Disordered" evidence="1">
    <location>
        <begin position="44"/>
        <end position="85"/>
    </location>
</feature>
<organism evidence="2 3">
    <name type="scientific">Halorubrum yunnanense</name>
    <dbReference type="NCBI Taxonomy" id="1526162"/>
    <lineage>
        <taxon>Archaea</taxon>
        <taxon>Methanobacteriati</taxon>
        <taxon>Methanobacteriota</taxon>
        <taxon>Stenosarchaea group</taxon>
        <taxon>Halobacteria</taxon>
        <taxon>Halobacteriales</taxon>
        <taxon>Haloferacaceae</taxon>
        <taxon>Halorubrum</taxon>
    </lineage>
</organism>
<gene>
    <name evidence="2" type="ORF">ACFQMK_00920</name>
</gene>
<evidence type="ECO:0000313" key="2">
    <source>
        <dbReference type="EMBL" id="MFC7185484.1"/>
    </source>
</evidence>
<feature type="compositionally biased region" description="Basic and acidic residues" evidence="1">
    <location>
        <begin position="76"/>
        <end position="85"/>
    </location>
</feature>